<accession>A0AAV4SMC6</accession>
<evidence type="ECO:0000313" key="2">
    <source>
        <dbReference type="Proteomes" id="UP001054945"/>
    </source>
</evidence>
<proteinExistence type="predicted"/>
<comment type="caution">
    <text evidence="1">The sequence shown here is derived from an EMBL/GenBank/DDBJ whole genome shotgun (WGS) entry which is preliminary data.</text>
</comment>
<reference evidence="1 2" key="1">
    <citation type="submission" date="2021-06" db="EMBL/GenBank/DDBJ databases">
        <title>Caerostris extrusa draft genome.</title>
        <authorList>
            <person name="Kono N."/>
            <person name="Arakawa K."/>
        </authorList>
    </citation>
    <scope>NUCLEOTIDE SEQUENCE [LARGE SCALE GENOMIC DNA]</scope>
</reference>
<protein>
    <submittedName>
        <fullName evidence="1">Uncharacterized protein</fullName>
    </submittedName>
</protein>
<name>A0AAV4SMC6_CAEEX</name>
<dbReference type="AlphaFoldDB" id="A0AAV4SMC6"/>
<organism evidence="1 2">
    <name type="scientific">Caerostris extrusa</name>
    <name type="common">Bark spider</name>
    <name type="synonym">Caerostris bankana</name>
    <dbReference type="NCBI Taxonomy" id="172846"/>
    <lineage>
        <taxon>Eukaryota</taxon>
        <taxon>Metazoa</taxon>
        <taxon>Ecdysozoa</taxon>
        <taxon>Arthropoda</taxon>
        <taxon>Chelicerata</taxon>
        <taxon>Arachnida</taxon>
        <taxon>Araneae</taxon>
        <taxon>Araneomorphae</taxon>
        <taxon>Entelegynae</taxon>
        <taxon>Araneoidea</taxon>
        <taxon>Araneidae</taxon>
        <taxon>Caerostris</taxon>
    </lineage>
</organism>
<dbReference type="EMBL" id="BPLR01009730">
    <property type="protein sequence ID" value="GIY34134.1"/>
    <property type="molecule type" value="Genomic_DNA"/>
</dbReference>
<sequence length="249" mass="28122">MDKQLDVAQEAKRVLMFIDDCSQAKQFYDLFCSSRQPTAITGVTHVCMLSSLQPRGDEGYVFSEYIDFCGGILTEDSYKRDASANAVILTRFSRFQLKICCDFIAKARDEELLLKTTAALKCFKPWMLSSLPYSGSVPIVFNSYRSQFYYPTMLRQQKSMSWPLYFSFATQQKIVLCMHSSLARLSTKQQAHGMHDEARHNKAVDEKQKTNGKRLLRTSGTLARLVAVIQAGSANQKSLGGKSISSRFL</sequence>
<gene>
    <name evidence="1" type="ORF">CEXT_776921</name>
</gene>
<keyword evidence="2" id="KW-1185">Reference proteome</keyword>
<evidence type="ECO:0000313" key="1">
    <source>
        <dbReference type="EMBL" id="GIY34134.1"/>
    </source>
</evidence>
<dbReference type="Proteomes" id="UP001054945">
    <property type="component" value="Unassembled WGS sequence"/>
</dbReference>